<evidence type="ECO:0000313" key="2">
    <source>
        <dbReference type="Proteomes" id="UP001175227"/>
    </source>
</evidence>
<protein>
    <submittedName>
        <fullName evidence="1">Uncharacterized protein</fullName>
    </submittedName>
</protein>
<dbReference type="Proteomes" id="UP001175227">
    <property type="component" value="Unassembled WGS sequence"/>
</dbReference>
<name>A0AA39N6U9_9AGAR</name>
<sequence length="192" mass="21801">MYSNVFVFGQNTSVEAIVSKLFVSSTVFNKLIVECSNLHNISVIESFNCSIIPSRNGNTSKQQTIQEYLDVSSNKTLKQRCTYCYAPVYKKDLFESAPPLLAVLVSSSNTPADPHIKLQIHSQKLRYNLQGIVYFGHTHFTAQYIDNKHNAWFHDGLTLECNAKYEGNIHEIDLADGPNDQIPELYIYTIQM</sequence>
<comment type="caution">
    <text evidence="1">The sequence shown here is derived from an EMBL/GenBank/DDBJ whole genome shotgun (WGS) entry which is preliminary data.</text>
</comment>
<reference evidence="1" key="1">
    <citation type="submission" date="2023-06" db="EMBL/GenBank/DDBJ databases">
        <authorList>
            <consortium name="Lawrence Berkeley National Laboratory"/>
            <person name="Ahrendt S."/>
            <person name="Sahu N."/>
            <person name="Indic B."/>
            <person name="Wong-Bajracharya J."/>
            <person name="Merenyi Z."/>
            <person name="Ke H.-M."/>
            <person name="Monk M."/>
            <person name="Kocsube S."/>
            <person name="Drula E."/>
            <person name="Lipzen A."/>
            <person name="Balint B."/>
            <person name="Henrissat B."/>
            <person name="Andreopoulos B."/>
            <person name="Martin F.M."/>
            <person name="Harder C.B."/>
            <person name="Rigling D."/>
            <person name="Ford K.L."/>
            <person name="Foster G.D."/>
            <person name="Pangilinan J."/>
            <person name="Papanicolaou A."/>
            <person name="Barry K."/>
            <person name="LaButti K."/>
            <person name="Viragh M."/>
            <person name="Koriabine M."/>
            <person name="Yan M."/>
            <person name="Riley R."/>
            <person name="Champramary S."/>
            <person name="Plett K.L."/>
            <person name="Tsai I.J."/>
            <person name="Slot J."/>
            <person name="Sipos G."/>
            <person name="Plett J."/>
            <person name="Nagy L.G."/>
            <person name="Grigoriev I.V."/>
        </authorList>
    </citation>
    <scope>NUCLEOTIDE SEQUENCE</scope>
    <source>
        <strain evidence="1">ICMP 16352</strain>
    </source>
</reference>
<keyword evidence="2" id="KW-1185">Reference proteome</keyword>
<proteinExistence type="predicted"/>
<organism evidence="1 2">
    <name type="scientific">Armillaria novae-zelandiae</name>
    <dbReference type="NCBI Taxonomy" id="153914"/>
    <lineage>
        <taxon>Eukaryota</taxon>
        <taxon>Fungi</taxon>
        <taxon>Dikarya</taxon>
        <taxon>Basidiomycota</taxon>
        <taxon>Agaricomycotina</taxon>
        <taxon>Agaricomycetes</taxon>
        <taxon>Agaricomycetidae</taxon>
        <taxon>Agaricales</taxon>
        <taxon>Marasmiineae</taxon>
        <taxon>Physalacriaceae</taxon>
        <taxon>Armillaria</taxon>
    </lineage>
</organism>
<accession>A0AA39N6U9</accession>
<dbReference type="EMBL" id="JAUEPR010000232">
    <property type="protein sequence ID" value="KAK0459440.1"/>
    <property type="molecule type" value="Genomic_DNA"/>
</dbReference>
<gene>
    <name evidence="1" type="ORF">IW261DRAFT_1351390</name>
</gene>
<dbReference type="AlphaFoldDB" id="A0AA39N6U9"/>
<evidence type="ECO:0000313" key="1">
    <source>
        <dbReference type="EMBL" id="KAK0459440.1"/>
    </source>
</evidence>